<comment type="caution">
    <text evidence="1">The sequence shown here is derived from an EMBL/GenBank/DDBJ whole genome shotgun (WGS) entry which is preliminary data.</text>
</comment>
<feature type="non-terminal residue" evidence="1">
    <location>
        <position position="1"/>
    </location>
</feature>
<dbReference type="AlphaFoldDB" id="A0A820LF28"/>
<sequence>NLQEFIYKYPKYKYKIYETTCLGTIFNQFTSPFWVNKAWIFELQINNRVISFSIEPYRKIWFNVDGNTDNALTRFIPTSQLVISGCSSTEQNQTIIDDFKFL</sequence>
<dbReference type="Proteomes" id="UP000663868">
    <property type="component" value="Unassembled WGS sequence"/>
</dbReference>
<protein>
    <submittedName>
        <fullName evidence="1">Uncharacterized protein</fullName>
    </submittedName>
</protein>
<gene>
    <name evidence="1" type="ORF">KXQ929_LOCUS48396</name>
</gene>
<evidence type="ECO:0000313" key="2">
    <source>
        <dbReference type="Proteomes" id="UP000663868"/>
    </source>
</evidence>
<accession>A0A820LF28</accession>
<proteinExistence type="predicted"/>
<feature type="non-terminal residue" evidence="1">
    <location>
        <position position="102"/>
    </location>
</feature>
<organism evidence="1 2">
    <name type="scientific">Adineta steineri</name>
    <dbReference type="NCBI Taxonomy" id="433720"/>
    <lineage>
        <taxon>Eukaryota</taxon>
        <taxon>Metazoa</taxon>
        <taxon>Spiralia</taxon>
        <taxon>Gnathifera</taxon>
        <taxon>Rotifera</taxon>
        <taxon>Eurotatoria</taxon>
        <taxon>Bdelloidea</taxon>
        <taxon>Adinetida</taxon>
        <taxon>Adinetidae</taxon>
        <taxon>Adineta</taxon>
    </lineage>
</organism>
<dbReference type="EMBL" id="CAJOBB010018940">
    <property type="protein sequence ID" value="CAF4353412.1"/>
    <property type="molecule type" value="Genomic_DNA"/>
</dbReference>
<reference evidence="1" key="1">
    <citation type="submission" date="2021-02" db="EMBL/GenBank/DDBJ databases">
        <authorList>
            <person name="Nowell W R."/>
        </authorList>
    </citation>
    <scope>NUCLEOTIDE SEQUENCE</scope>
</reference>
<evidence type="ECO:0000313" key="1">
    <source>
        <dbReference type="EMBL" id="CAF4353412.1"/>
    </source>
</evidence>
<name>A0A820LF28_9BILA</name>